<dbReference type="PROSITE" id="PS50110">
    <property type="entry name" value="RESPONSE_REGULATORY"/>
    <property type="match status" value="1"/>
</dbReference>
<evidence type="ECO:0000256" key="1">
    <source>
        <dbReference type="ARBA" id="ARBA00022553"/>
    </source>
</evidence>
<dbReference type="Proteomes" id="UP000826725">
    <property type="component" value="Chromosome"/>
</dbReference>
<organism evidence="4 5">
    <name type="scientific">Desulfomarina profundi</name>
    <dbReference type="NCBI Taxonomy" id="2772557"/>
    <lineage>
        <taxon>Bacteria</taxon>
        <taxon>Pseudomonadati</taxon>
        <taxon>Thermodesulfobacteriota</taxon>
        <taxon>Desulfobulbia</taxon>
        <taxon>Desulfobulbales</taxon>
        <taxon>Desulfobulbaceae</taxon>
        <taxon>Desulfomarina</taxon>
    </lineage>
</organism>
<proteinExistence type="predicted"/>
<evidence type="ECO:0000256" key="2">
    <source>
        <dbReference type="PROSITE-ProRule" id="PRU00169"/>
    </source>
</evidence>
<dbReference type="KEGG" id="dbk:DGMP_02860"/>
<protein>
    <submittedName>
        <fullName evidence="4">Transcriptional regulator</fullName>
    </submittedName>
</protein>
<feature type="domain" description="Response regulatory" evidence="3">
    <location>
        <begin position="6"/>
        <end position="123"/>
    </location>
</feature>
<evidence type="ECO:0000313" key="5">
    <source>
        <dbReference type="Proteomes" id="UP000826725"/>
    </source>
</evidence>
<dbReference type="SMART" id="SM00448">
    <property type="entry name" value="REC"/>
    <property type="match status" value="1"/>
</dbReference>
<name>A0A8D5FE31_9BACT</name>
<evidence type="ECO:0000259" key="3">
    <source>
        <dbReference type="PROSITE" id="PS50110"/>
    </source>
</evidence>
<keyword evidence="1 2" id="KW-0597">Phosphoprotein</keyword>
<dbReference type="RefSeq" id="WP_228855799.1">
    <property type="nucleotide sequence ID" value="NZ_AP024086.1"/>
</dbReference>
<dbReference type="InterPro" id="IPR050595">
    <property type="entry name" value="Bact_response_regulator"/>
</dbReference>
<dbReference type="AlphaFoldDB" id="A0A8D5FE31"/>
<gene>
    <name evidence="4" type="ORF">DGMP_02860</name>
</gene>
<feature type="modified residue" description="4-aspartylphosphate" evidence="2">
    <location>
        <position position="55"/>
    </location>
</feature>
<sequence>MDKKKRILIIDDEPTALEVLTKILQYEGYDVVTAANGAEGVDLFRKTPCDLVITDMVMPVKDGLQTILDLREDVPDLPVIAISGGGAISKERYLAVAGYLERVATIAKPFSVESIIKTVADLLAPEGKDV</sequence>
<dbReference type="EMBL" id="AP024086">
    <property type="protein sequence ID" value="BCL59593.1"/>
    <property type="molecule type" value="Genomic_DNA"/>
</dbReference>
<dbReference type="PANTHER" id="PTHR44591:SF3">
    <property type="entry name" value="RESPONSE REGULATORY DOMAIN-CONTAINING PROTEIN"/>
    <property type="match status" value="1"/>
</dbReference>
<dbReference type="InterPro" id="IPR001789">
    <property type="entry name" value="Sig_transdc_resp-reg_receiver"/>
</dbReference>
<dbReference type="GO" id="GO:0000160">
    <property type="term" value="P:phosphorelay signal transduction system"/>
    <property type="evidence" value="ECO:0007669"/>
    <property type="project" value="InterPro"/>
</dbReference>
<accession>A0A8D5FE31</accession>
<evidence type="ECO:0000313" key="4">
    <source>
        <dbReference type="EMBL" id="BCL59593.1"/>
    </source>
</evidence>
<keyword evidence="5" id="KW-1185">Reference proteome</keyword>
<dbReference type="Pfam" id="PF00072">
    <property type="entry name" value="Response_reg"/>
    <property type="match status" value="1"/>
</dbReference>
<dbReference type="PANTHER" id="PTHR44591">
    <property type="entry name" value="STRESS RESPONSE REGULATOR PROTEIN 1"/>
    <property type="match status" value="1"/>
</dbReference>
<reference evidence="4" key="1">
    <citation type="submission" date="2020-09" db="EMBL/GenBank/DDBJ databases">
        <title>Desulfogranum mesoprofundum gen. nov., sp. nov., a novel mesophilic, sulfate-reducing chemolithoautotroph isolated from a deep-sea hydrothermal vent chimney in the Suiyo Seamount.</title>
        <authorList>
            <person name="Hashimoto Y."/>
            <person name="Nakagawa S."/>
        </authorList>
    </citation>
    <scope>NUCLEOTIDE SEQUENCE</scope>
    <source>
        <strain evidence="4">KT2</strain>
    </source>
</reference>